<dbReference type="Proteomes" id="UP001231189">
    <property type="component" value="Unassembled WGS sequence"/>
</dbReference>
<dbReference type="InterPro" id="IPR001810">
    <property type="entry name" value="F-box_dom"/>
</dbReference>
<dbReference type="Gene3D" id="1.20.1280.50">
    <property type="match status" value="1"/>
</dbReference>
<dbReference type="InterPro" id="IPR036047">
    <property type="entry name" value="F-box-like_dom_sf"/>
</dbReference>
<gene>
    <name evidence="3" type="ORF">QYE76_048925</name>
</gene>
<sequence>MAYAGSARRSGGRAPATCSQDGRGKGLRAGTDTRIEEEAMPPGGRVEGAKNGRTKQDQSPAAGRCRGEDIPTLPSPTFPASQRRKKQRRKKREQQQAAASLPEGPLMEILSRVPYRSLCRFKCVSRSWLALCSNPDIRKRSPQTLSGFFHNHRYGRDLRFRNLSGRGAPMVDPALPFLWGYEGFKVLQCCGGLLLCKCWKSHAQEKDLVVCNPATEKWTVVPPIVFLDEEDTDPYSLPADAFLGFDTTTPSRFVVFVPLVGCLDDVAIYSSETGRWIRSSWDDGDVPVVSPECVFLNGFMHFSIDEPDIAAVDTKGEVLNRIPIPEEKETSYGNTSIGQSQGLLHAWYIDPDEDHQLSVWVLEEYGSDNWTLKHSVNVPELFDTEDDDVFYDMFAIHPERNMVFITNGEDMTLSYDMDKQEVHVLCTSGEFLDGLPYVPCFSEWLSDGH</sequence>
<dbReference type="InterPro" id="IPR017451">
    <property type="entry name" value="F-box-assoc_interact_dom"/>
</dbReference>
<dbReference type="NCBIfam" id="TIGR01640">
    <property type="entry name" value="F_box_assoc_1"/>
    <property type="match status" value="1"/>
</dbReference>
<reference evidence="3" key="1">
    <citation type="submission" date="2023-07" db="EMBL/GenBank/DDBJ databases">
        <title>A chromosome-level genome assembly of Lolium multiflorum.</title>
        <authorList>
            <person name="Chen Y."/>
            <person name="Copetti D."/>
            <person name="Kolliker R."/>
            <person name="Studer B."/>
        </authorList>
    </citation>
    <scope>NUCLEOTIDE SEQUENCE</scope>
    <source>
        <strain evidence="3">02402/16</strain>
        <tissue evidence="3">Leaf</tissue>
    </source>
</reference>
<dbReference type="SMART" id="SM00256">
    <property type="entry name" value="FBOX"/>
    <property type="match status" value="1"/>
</dbReference>
<evidence type="ECO:0000313" key="3">
    <source>
        <dbReference type="EMBL" id="KAK1660766.1"/>
    </source>
</evidence>
<keyword evidence="4" id="KW-1185">Reference proteome</keyword>
<dbReference type="Pfam" id="PF00646">
    <property type="entry name" value="F-box"/>
    <property type="match status" value="1"/>
</dbReference>
<feature type="compositionally biased region" description="Basic and acidic residues" evidence="1">
    <location>
        <begin position="47"/>
        <end position="56"/>
    </location>
</feature>
<dbReference type="SUPFAM" id="SSF81383">
    <property type="entry name" value="F-box domain"/>
    <property type="match status" value="1"/>
</dbReference>
<evidence type="ECO:0000313" key="4">
    <source>
        <dbReference type="Proteomes" id="UP001231189"/>
    </source>
</evidence>
<dbReference type="PANTHER" id="PTHR35546">
    <property type="entry name" value="F-BOX PROTEIN INTERACTION DOMAIN PROTEIN-RELATED"/>
    <property type="match status" value="1"/>
</dbReference>
<dbReference type="Pfam" id="PF07734">
    <property type="entry name" value="FBA_1"/>
    <property type="match status" value="1"/>
</dbReference>
<dbReference type="InterPro" id="IPR055290">
    <property type="entry name" value="At3g26010-like"/>
</dbReference>
<dbReference type="AlphaFoldDB" id="A0AAD8SM29"/>
<dbReference type="EMBL" id="JAUUTY010000003">
    <property type="protein sequence ID" value="KAK1660766.1"/>
    <property type="molecule type" value="Genomic_DNA"/>
</dbReference>
<accession>A0AAD8SM29</accession>
<feature type="region of interest" description="Disordered" evidence="1">
    <location>
        <begin position="1"/>
        <end position="100"/>
    </location>
</feature>
<comment type="caution">
    <text evidence="3">The sequence shown here is derived from an EMBL/GenBank/DDBJ whole genome shotgun (WGS) entry which is preliminary data.</text>
</comment>
<evidence type="ECO:0000256" key="1">
    <source>
        <dbReference type="SAM" id="MobiDB-lite"/>
    </source>
</evidence>
<dbReference type="PANTHER" id="PTHR35546:SF48">
    <property type="entry name" value="F-BOX DOMAIN-CONTAINING PROTEIN"/>
    <property type="match status" value="1"/>
</dbReference>
<organism evidence="3 4">
    <name type="scientific">Lolium multiflorum</name>
    <name type="common">Italian ryegrass</name>
    <name type="synonym">Lolium perenne subsp. multiflorum</name>
    <dbReference type="NCBI Taxonomy" id="4521"/>
    <lineage>
        <taxon>Eukaryota</taxon>
        <taxon>Viridiplantae</taxon>
        <taxon>Streptophyta</taxon>
        <taxon>Embryophyta</taxon>
        <taxon>Tracheophyta</taxon>
        <taxon>Spermatophyta</taxon>
        <taxon>Magnoliopsida</taxon>
        <taxon>Liliopsida</taxon>
        <taxon>Poales</taxon>
        <taxon>Poaceae</taxon>
        <taxon>BOP clade</taxon>
        <taxon>Pooideae</taxon>
        <taxon>Poodae</taxon>
        <taxon>Poeae</taxon>
        <taxon>Poeae Chloroplast Group 2 (Poeae type)</taxon>
        <taxon>Loliodinae</taxon>
        <taxon>Loliinae</taxon>
        <taxon>Lolium</taxon>
    </lineage>
</organism>
<protein>
    <recommendedName>
        <fullName evidence="2">F-box domain-containing protein</fullName>
    </recommendedName>
</protein>
<feature type="compositionally biased region" description="Basic residues" evidence="1">
    <location>
        <begin position="82"/>
        <end position="92"/>
    </location>
</feature>
<proteinExistence type="predicted"/>
<evidence type="ECO:0000259" key="2">
    <source>
        <dbReference type="SMART" id="SM00256"/>
    </source>
</evidence>
<dbReference type="InterPro" id="IPR006527">
    <property type="entry name" value="F-box-assoc_dom_typ1"/>
</dbReference>
<feature type="domain" description="F-box" evidence="2">
    <location>
        <begin position="101"/>
        <end position="141"/>
    </location>
</feature>
<name>A0AAD8SM29_LOLMU</name>